<dbReference type="InterPro" id="IPR036188">
    <property type="entry name" value="FAD/NAD-bd_sf"/>
</dbReference>
<accession>A0A0W1R8C1</accession>
<dbReference type="PANTHER" id="PTHR42923">
    <property type="entry name" value="PROTOPORPHYRINOGEN OXIDASE"/>
    <property type="match status" value="1"/>
</dbReference>
<dbReference type="Gene3D" id="1.10.3110.10">
    <property type="entry name" value="protoporphyrinogen ix oxidase, domain 3"/>
    <property type="match status" value="1"/>
</dbReference>
<dbReference type="InterPro" id="IPR002937">
    <property type="entry name" value="Amino_oxidase"/>
</dbReference>
<dbReference type="EMBL" id="LOPU01000029">
    <property type="protein sequence ID" value="KTG09335.1"/>
    <property type="molecule type" value="Genomic_DNA"/>
</dbReference>
<dbReference type="PANTHER" id="PTHR42923:SF3">
    <property type="entry name" value="PROTOPORPHYRINOGEN OXIDASE"/>
    <property type="match status" value="1"/>
</dbReference>
<dbReference type="AlphaFoldDB" id="A0A0W1R8C1"/>
<reference evidence="2 3" key="1">
    <citation type="submission" date="2015-12" db="EMBL/GenBank/DDBJ databases">
        <title>Haloprofundus marisrubri gen. nov., sp. nov., an extremely halophilic archaeon isolated from the Discovery deep brine-seawater interface in the Red Sea.</title>
        <authorList>
            <person name="Zhang G."/>
            <person name="Stingl U."/>
            <person name="Rashid M."/>
        </authorList>
    </citation>
    <scope>NUCLEOTIDE SEQUENCE [LARGE SCALE GENOMIC DNA]</scope>
    <source>
        <strain evidence="2 3">SB9</strain>
    </source>
</reference>
<dbReference type="NCBIfam" id="NF005560">
    <property type="entry name" value="PRK07233.1"/>
    <property type="match status" value="1"/>
</dbReference>
<evidence type="ECO:0000313" key="2">
    <source>
        <dbReference type="EMBL" id="KTG09335.1"/>
    </source>
</evidence>
<evidence type="ECO:0000259" key="1">
    <source>
        <dbReference type="Pfam" id="PF01593"/>
    </source>
</evidence>
<dbReference type="PRINTS" id="PR00419">
    <property type="entry name" value="ADXRDTASE"/>
</dbReference>
<organism evidence="2 3">
    <name type="scientific">Haloprofundus marisrubri</name>
    <dbReference type="NCBI Taxonomy" id="1514971"/>
    <lineage>
        <taxon>Archaea</taxon>
        <taxon>Methanobacteriati</taxon>
        <taxon>Methanobacteriota</taxon>
        <taxon>Stenosarchaea group</taxon>
        <taxon>Halobacteria</taxon>
        <taxon>Halobacteriales</taxon>
        <taxon>Haloferacaceae</taxon>
        <taxon>Haloprofundus</taxon>
    </lineage>
</organism>
<evidence type="ECO:0000313" key="3">
    <source>
        <dbReference type="Proteomes" id="UP000054387"/>
    </source>
</evidence>
<protein>
    <submittedName>
        <fullName evidence="2">Protoporphyrinogen oxidase</fullName>
    </submittedName>
</protein>
<comment type="caution">
    <text evidence="2">The sequence shown here is derived from an EMBL/GenBank/DDBJ whole genome shotgun (WGS) entry which is preliminary data.</text>
</comment>
<name>A0A0W1R8C1_9EURY</name>
<keyword evidence="3" id="KW-1185">Reference proteome</keyword>
<gene>
    <name evidence="2" type="ORF">AUR64_16265</name>
</gene>
<dbReference type="Gene3D" id="3.90.660.20">
    <property type="entry name" value="Protoporphyrinogen oxidase, mitochondrial, domain 2"/>
    <property type="match status" value="1"/>
</dbReference>
<dbReference type="Proteomes" id="UP000054387">
    <property type="component" value="Unassembled WGS sequence"/>
</dbReference>
<dbReference type="InterPro" id="IPR050464">
    <property type="entry name" value="Zeta_carotene_desat/Oxidored"/>
</dbReference>
<dbReference type="STRING" id="1514971.AUR64_16265"/>
<dbReference type="OrthoDB" id="11867at2157"/>
<feature type="domain" description="Amine oxidase" evidence="1">
    <location>
        <begin position="9"/>
        <end position="458"/>
    </location>
</feature>
<dbReference type="RefSeq" id="WP_058582487.1">
    <property type="nucleotide sequence ID" value="NZ_LOPU01000029.1"/>
</dbReference>
<dbReference type="SUPFAM" id="SSF51905">
    <property type="entry name" value="FAD/NAD(P)-binding domain"/>
    <property type="match status" value="1"/>
</dbReference>
<sequence length="465" mass="51775">MISVVGGGIAGLACAYRLQQHGHDVRVFEATGDVGGLAAVYETKGDPIEKFYHHLSKSEETIVELAEELGVGDELEWLIGKNGYYFNGAVYPMDTPWEILAFPHLSVYDKFRLTMLTQEIDVRDGRPKFDTYENLEDFEHVPLKEFIVDHTTQGVYDNFFEPLLDAKFGSRKDDVSAAWLLGRVKFRGERDLLRGEILGYFQGGFAPFIDALVDAVGRENIVTNARVTELAMGDDGVESITVETDEAAADGGVAGTVAQSTDTDTDAETTATATTYETDAVVCATMPNVLEDLTGYRCDIDFQGAVCAVVTMEEQLTDTYWLNVAHDAPFGALIEHTNFVPPERYGGDHLLYIASYIQDYEEDLWQMSDAEVEETWLSELETMFPNFHRRLVSEFRLARNPRAAPVYERGYRDMIVPYDLADDIGEGIYYAGMASGAQYPERSLNGGIVAGYECADRIDEKGRVD</sequence>
<dbReference type="GO" id="GO:0016491">
    <property type="term" value="F:oxidoreductase activity"/>
    <property type="evidence" value="ECO:0007669"/>
    <property type="project" value="InterPro"/>
</dbReference>
<dbReference type="Gene3D" id="3.50.50.60">
    <property type="entry name" value="FAD/NAD(P)-binding domain"/>
    <property type="match status" value="1"/>
</dbReference>
<dbReference type="Pfam" id="PF01593">
    <property type="entry name" value="Amino_oxidase"/>
    <property type="match status" value="1"/>
</dbReference>
<proteinExistence type="predicted"/>